<accession>C6M1A4</accession>
<comment type="caution">
    <text evidence="1">The sequence shown here is derived from an EMBL/GenBank/DDBJ whole genome shotgun (WGS) entry which is preliminary data.</text>
</comment>
<dbReference type="EMBL" id="ACKO02000001">
    <property type="protein sequence ID" value="EET46178.1"/>
    <property type="molecule type" value="Genomic_DNA"/>
</dbReference>
<evidence type="ECO:0000313" key="2">
    <source>
        <dbReference type="Proteomes" id="UP000005365"/>
    </source>
</evidence>
<dbReference type="AlphaFoldDB" id="C6M1A4"/>
<proteinExistence type="predicted"/>
<reference evidence="1" key="1">
    <citation type="submission" date="2009-07" db="EMBL/GenBank/DDBJ databases">
        <authorList>
            <person name="Weinstock G."/>
            <person name="Sodergren E."/>
            <person name="Clifton S."/>
            <person name="Fulton L."/>
            <person name="Fulton B."/>
            <person name="Courtney L."/>
            <person name="Fronick C."/>
            <person name="Harrison M."/>
            <person name="Strong C."/>
            <person name="Farmer C."/>
            <person name="Delahaunty K."/>
            <person name="Markovic C."/>
            <person name="Hall O."/>
            <person name="Minx P."/>
            <person name="Tomlinson C."/>
            <person name="Mitreva M."/>
            <person name="Nelson J."/>
            <person name="Hou S."/>
            <person name="Wollam A."/>
            <person name="Pepin K.H."/>
            <person name="Johnson M."/>
            <person name="Bhonagiri V."/>
            <person name="Nash W.E."/>
            <person name="Warren W."/>
            <person name="Chinwalla A."/>
            <person name="Mardis E.R."/>
            <person name="Wilson R.K."/>
        </authorList>
    </citation>
    <scope>NUCLEOTIDE SEQUENCE [LARGE SCALE GENOMIC DNA]</scope>
    <source>
        <strain evidence="1">ATCC 29256</strain>
    </source>
</reference>
<dbReference type="Proteomes" id="UP000005365">
    <property type="component" value="Unassembled WGS sequence"/>
</dbReference>
<gene>
    <name evidence="1" type="ORF">NEISICOT_00283</name>
</gene>
<organism evidence="1 2">
    <name type="scientific">Neisseria sicca ATCC 29256</name>
    <dbReference type="NCBI Taxonomy" id="547045"/>
    <lineage>
        <taxon>Bacteria</taxon>
        <taxon>Pseudomonadati</taxon>
        <taxon>Pseudomonadota</taxon>
        <taxon>Betaproteobacteria</taxon>
        <taxon>Neisseriales</taxon>
        <taxon>Neisseriaceae</taxon>
        <taxon>Neisseria</taxon>
    </lineage>
</organism>
<evidence type="ECO:0000313" key="1">
    <source>
        <dbReference type="EMBL" id="EET46178.1"/>
    </source>
</evidence>
<sequence>MRAVFPDFLSGEIVVNADGSVRITFAQNAAGDGNARFVAVHFKTLVQHSAARVVGVDGIFLAFECGTRAKQGNDSQKRKQGNGFHGYAPMDFHTVCFCTENGSNKLSPLDFKHPAVFRRPFFFSRSSENR</sequence>
<name>C6M1A4_NEISI</name>
<protein>
    <submittedName>
        <fullName evidence="1">Uncharacterized protein</fullName>
    </submittedName>
</protein>
<keyword evidence="2" id="KW-1185">Reference proteome</keyword>